<accession>A0A2P2NN06</accession>
<proteinExistence type="predicted"/>
<dbReference type="AlphaFoldDB" id="A0A2P2NN06"/>
<protein>
    <submittedName>
        <fullName evidence="1">Uncharacterized protein</fullName>
    </submittedName>
</protein>
<name>A0A2P2NN06_RHIMU</name>
<dbReference type="EMBL" id="GGEC01063395">
    <property type="protein sequence ID" value="MBX43879.1"/>
    <property type="molecule type" value="Transcribed_RNA"/>
</dbReference>
<evidence type="ECO:0000313" key="1">
    <source>
        <dbReference type="EMBL" id="MBX43879.1"/>
    </source>
</evidence>
<reference evidence="1" key="1">
    <citation type="submission" date="2018-02" db="EMBL/GenBank/DDBJ databases">
        <title>Rhizophora mucronata_Transcriptome.</title>
        <authorList>
            <person name="Meera S.P."/>
            <person name="Sreeshan A."/>
            <person name="Augustine A."/>
        </authorList>
    </citation>
    <scope>NUCLEOTIDE SEQUENCE</scope>
    <source>
        <tissue evidence="1">Leaf</tissue>
    </source>
</reference>
<organism evidence="1">
    <name type="scientific">Rhizophora mucronata</name>
    <name type="common">Asiatic mangrove</name>
    <dbReference type="NCBI Taxonomy" id="61149"/>
    <lineage>
        <taxon>Eukaryota</taxon>
        <taxon>Viridiplantae</taxon>
        <taxon>Streptophyta</taxon>
        <taxon>Embryophyta</taxon>
        <taxon>Tracheophyta</taxon>
        <taxon>Spermatophyta</taxon>
        <taxon>Magnoliopsida</taxon>
        <taxon>eudicotyledons</taxon>
        <taxon>Gunneridae</taxon>
        <taxon>Pentapetalae</taxon>
        <taxon>rosids</taxon>
        <taxon>fabids</taxon>
        <taxon>Malpighiales</taxon>
        <taxon>Rhizophoraceae</taxon>
        <taxon>Rhizophora</taxon>
    </lineage>
</organism>
<sequence length="20" mass="2338">MILINSKLTLKTKNPFELFS</sequence>